<reference evidence="1" key="2">
    <citation type="journal article" date="2015" name="Data Brief">
        <title>Shoot transcriptome of the giant reed, Arundo donax.</title>
        <authorList>
            <person name="Barrero R.A."/>
            <person name="Guerrero F.D."/>
            <person name="Moolhuijzen P."/>
            <person name="Goolsby J.A."/>
            <person name="Tidwell J."/>
            <person name="Bellgard S.E."/>
            <person name="Bellgard M.I."/>
        </authorList>
    </citation>
    <scope>NUCLEOTIDE SEQUENCE</scope>
    <source>
        <tissue evidence="1">Shoot tissue taken approximately 20 cm above the soil surface</tissue>
    </source>
</reference>
<accession>A0A0A8YQ01</accession>
<name>A0A0A8YQ01_ARUDO</name>
<dbReference type="EMBL" id="GBRH01270955">
    <property type="protein sequence ID" value="JAD26940.1"/>
    <property type="molecule type" value="Transcribed_RNA"/>
</dbReference>
<dbReference type="AlphaFoldDB" id="A0A0A8YQ01"/>
<reference evidence="1" key="1">
    <citation type="submission" date="2014-09" db="EMBL/GenBank/DDBJ databases">
        <authorList>
            <person name="Magalhaes I.L.F."/>
            <person name="Oliveira U."/>
            <person name="Santos F.R."/>
            <person name="Vidigal T.H.D.A."/>
            <person name="Brescovit A.D."/>
            <person name="Santos A.J."/>
        </authorList>
    </citation>
    <scope>NUCLEOTIDE SEQUENCE</scope>
    <source>
        <tissue evidence="1">Shoot tissue taken approximately 20 cm above the soil surface</tissue>
    </source>
</reference>
<protein>
    <submittedName>
        <fullName evidence="1">Uncharacterized protein</fullName>
    </submittedName>
</protein>
<proteinExistence type="predicted"/>
<organism evidence="1">
    <name type="scientific">Arundo donax</name>
    <name type="common">Giant reed</name>
    <name type="synonym">Donax arundinaceus</name>
    <dbReference type="NCBI Taxonomy" id="35708"/>
    <lineage>
        <taxon>Eukaryota</taxon>
        <taxon>Viridiplantae</taxon>
        <taxon>Streptophyta</taxon>
        <taxon>Embryophyta</taxon>
        <taxon>Tracheophyta</taxon>
        <taxon>Spermatophyta</taxon>
        <taxon>Magnoliopsida</taxon>
        <taxon>Liliopsida</taxon>
        <taxon>Poales</taxon>
        <taxon>Poaceae</taxon>
        <taxon>PACMAD clade</taxon>
        <taxon>Arundinoideae</taxon>
        <taxon>Arundineae</taxon>
        <taxon>Arundo</taxon>
    </lineage>
</organism>
<evidence type="ECO:0000313" key="1">
    <source>
        <dbReference type="EMBL" id="JAD26940.1"/>
    </source>
</evidence>
<sequence length="55" mass="6082">MHIYMDLMTSRIKLLPAVFDRHRPAQPGCSAPSLLSSSLARIGGLYYIAGRVHVN</sequence>